<sequence>MKTNLLGHNTRSFLCLLLLITFVSTTASLQAKTKDTIQVGTWKNKDEDGDGVLDEHDDYPFNPNKSSFPLIKEKEFNNNLTVANDAGQVPFISTGSFELDIDIDDYKFIVTQDDIESRIPFHFIVLSENSTLSPRISVLNANGKGELAATADGNLKNVGLIKNSRLFFPEKAGIYHLTVGNRNNKADPNLTYRVLAIKDTDMDGIPDEKEKALGSHYEIQDTDGDEIFDGNEFFIHQNITTIIADVDSDGIPNWLDKDTDGDSILDLREGLVNQDFDIIPSFADFDSDDDGINDIDEASAGRLYIDKDRDGALNYQDIDDDGDGVINTYDNDDKQSIKFNKKVKLYNVNTTVGEMDLTNKVKPFYPTKLFFSGEHSRDAVKLSDGAVLVLRKFGSQPSTINIKLKPFEDSRRNLEFVVPNYQKIDSGGNKISLSLVTDGKKTNDIHLTLIHHRGPLLSEVKPDVNIIGKQAFIEGINFTGDLKVKLNDFEIIPEIVSRTSASFIIPKRARSGLLSISNEYGVSNDVDFTVGDEIKISTSIPPSFLSIDGGVFIRDNEFSSVSDLKETSIPIVRERYNFVSAYSNSPLAEIFQSILTENDNAIVFDMDSTAEAVLMNGFVERYPLETFINIRKFLATNDDYIHYKKYVKDGLEHNIDFLSVANDELYKKVVFIQSQIRNELNSRRLVR</sequence>
<gene>
    <name evidence="2" type="ORF">D5R81_19210</name>
</gene>
<dbReference type="InterPro" id="IPR028974">
    <property type="entry name" value="TSP_type-3_rpt"/>
</dbReference>
<keyword evidence="3" id="KW-1185">Reference proteome</keyword>
<protein>
    <recommendedName>
        <fullName evidence="4">IPT/TIG domain-containing protein</fullName>
    </recommendedName>
</protein>
<feature type="chain" id="PRO_5017350801" description="IPT/TIG domain-containing protein" evidence="1">
    <location>
        <begin position="32"/>
        <end position="687"/>
    </location>
</feature>
<feature type="signal peptide" evidence="1">
    <location>
        <begin position="1"/>
        <end position="31"/>
    </location>
</feature>
<comment type="caution">
    <text evidence="2">The sequence shown here is derived from an EMBL/GenBank/DDBJ whole genome shotgun (WGS) entry which is preliminary data.</text>
</comment>
<name>A0A3A6TPW7_9GAMM</name>
<dbReference type="AlphaFoldDB" id="A0A3A6TPW7"/>
<dbReference type="Gene3D" id="4.10.1080.10">
    <property type="entry name" value="TSP type-3 repeat"/>
    <property type="match status" value="1"/>
</dbReference>
<keyword evidence="1" id="KW-0732">Signal</keyword>
<accession>A0A3A6TPW7</accession>
<evidence type="ECO:0000313" key="3">
    <source>
        <dbReference type="Proteomes" id="UP000273022"/>
    </source>
</evidence>
<reference evidence="2 3" key="1">
    <citation type="submission" date="2018-09" db="EMBL/GenBank/DDBJ databases">
        <title>Phylogeny of the Shewanellaceae, and recommendation for two new genera, Pseudoshewanella and Parashewanella.</title>
        <authorList>
            <person name="Wang G."/>
        </authorList>
    </citation>
    <scope>NUCLEOTIDE SEQUENCE [LARGE SCALE GENOMIC DNA]</scope>
    <source>
        <strain evidence="2 3">KCTC 22492</strain>
    </source>
</reference>
<dbReference type="SUPFAM" id="SSF103647">
    <property type="entry name" value="TSP type-3 repeat"/>
    <property type="match status" value="1"/>
</dbReference>
<evidence type="ECO:0008006" key="4">
    <source>
        <dbReference type="Google" id="ProtNLM"/>
    </source>
</evidence>
<dbReference type="OrthoDB" id="6242884at2"/>
<dbReference type="EMBL" id="QYYH01000215">
    <property type="protein sequence ID" value="RJY02442.1"/>
    <property type="molecule type" value="Genomic_DNA"/>
</dbReference>
<dbReference type="GO" id="GO:0005509">
    <property type="term" value="F:calcium ion binding"/>
    <property type="evidence" value="ECO:0007669"/>
    <property type="project" value="InterPro"/>
</dbReference>
<evidence type="ECO:0000256" key="1">
    <source>
        <dbReference type="SAM" id="SignalP"/>
    </source>
</evidence>
<organism evidence="2 3">
    <name type="scientific">Parashewanella spongiae</name>
    <dbReference type="NCBI Taxonomy" id="342950"/>
    <lineage>
        <taxon>Bacteria</taxon>
        <taxon>Pseudomonadati</taxon>
        <taxon>Pseudomonadota</taxon>
        <taxon>Gammaproteobacteria</taxon>
        <taxon>Alteromonadales</taxon>
        <taxon>Shewanellaceae</taxon>
        <taxon>Parashewanella</taxon>
    </lineage>
</organism>
<dbReference type="RefSeq" id="WP_121855188.1">
    <property type="nucleotide sequence ID" value="NZ_CP037952.1"/>
</dbReference>
<proteinExistence type="predicted"/>
<evidence type="ECO:0000313" key="2">
    <source>
        <dbReference type="EMBL" id="RJY02442.1"/>
    </source>
</evidence>
<dbReference type="Proteomes" id="UP000273022">
    <property type="component" value="Unassembled WGS sequence"/>
</dbReference>